<dbReference type="PROSITE" id="PS50888">
    <property type="entry name" value="BHLH"/>
    <property type="match status" value="1"/>
</dbReference>
<dbReference type="InterPro" id="IPR011598">
    <property type="entry name" value="bHLH_dom"/>
</dbReference>
<dbReference type="Proteomes" id="UP000825729">
    <property type="component" value="Unassembled WGS sequence"/>
</dbReference>
<evidence type="ECO:0000313" key="6">
    <source>
        <dbReference type="Proteomes" id="UP000825729"/>
    </source>
</evidence>
<dbReference type="InterPro" id="IPR045847">
    <property type="entry name" value="AIG1-like"/>
</dbReference>
<dbReference type="PANTHER" id="PTHR45844">
    <property type="entry name" value="TRANSCRIPTION FACTOR BHLH30"/>
    <property type="match status" value="1"/>
</dbReference>
<dbReference type="Gene3D" id="4.10.280.10">
    <property type="entry name" value="Helix-loop-helix DNA-binding domain"/>
    <property type="match status" value="1"/>
</dbReference>
<evidence type="ECO:0000256" key="2">
    <source>
        <dbReference type="ARBA" id="ARBA00023125"/>
    </source>
</evidence>
<evidence type="ECO:0000259" key="4">
    <source>
        <dbReference type="PROSITE" id="PS50888"/>
    </source>
</evidence>
<evidence type="ECO:0000256" key="3">
    <source>
        <dbReference type="ARBA" id="ARBA00023163"/>
    </source>
</evidence>
<evidence type="ECO:0000256" key="1">
    <source>
        <dbReference type="ARBA" id="ARBA00023015"/>
    </source>
</evidence>
<dbReference type="Pfam" id="PF00010">
    <property type="entry name" value="HLH"/>
    <property type="match status" value="1"/>
</dbReference>
<accession>A0AAV7F3I9</accession>
<keyword evidence="6" id="KW-1185">Reference proteome</keyword>
<dbReference type="EMBL" id="JAINDJ010000003">
    <property type="protein sequence ID" value="KAG9454885.1"/>
    <property type="molecule type" value="Genomic_DNA"/>
</dbReference>
<dbReference type="SMART" id="SM00353">
    <property type="entry name" value="HLH"/>
    <property type="match status" value="1"/>
</dbReference>
<comment type="caution">
    <text evidence="5">The sequence shown here is derived from an EMBL/GenBank/DDBJ whole genome shotgun (WGS) entry which is preliminary data.</text>
</comment>
<dbReference type="SUPFAM" id="SSF47459">
    <property type="entry name" value="HLH, helix-loop-helix DNA-binding domain"/>
    <property type="match status" value="1"/>
</dbReference>
<sequence length="241" mass="26428">MHPGTTSSQPTSEFYRILAQSMMGLVGHYGAPAESSVAANFFPLENMAAGAPDFRPGRDLVASKQQHKEAEKQRRKRINSHLDKLRTLLPCNSKTDKASLLAKVVQHVKDLKQQTSQITELDLFPSESDEIAVFSCEPVNGEGRSVLKASVCCEDRSDLLPDLIEALKSLRLKTLRAEMATMGGRVRSVLLLVGAGDDDDEEVVSSADSAAFLKDALRSVVEKQGSGDRGKRRRIFDRKMG</sequence>
<dbReference type="InterPro" id="IPR036638">
    <property type="entry name" value="HLH_DNA-bd_sf"/>
</dbReference>
<protein>
    <recommendedName>
        <fullName evidence="4">BHLH domain-containing protein</fullName>
    </recommendedName>
</protein>
<keyword evidence="3" id="KW-0804">Transcription</keyword>
<name>A0AAV7F3I9_ARIFI</name>
<gene>
    <name evidence="5" type="ORF">H6P81_007789</name>
</gene>
<keyword evidence="1" id="KW-0805">Transcription regulation</keyword>
<feature type="domain" description="BHLH" evidence="4">
    <location>
        <begin position="62"/>
        <end position="111"/>
    </location>
</feature>
<reference evidence="5 6" key="1">
    <citation type="submission" date="2021-07" db="EMBL/GenBank/DDBJ databases">
        <title>The Aristolochia fimbriata genome: insights into angiosperm evolution, floral development and chemical biosynthesis.</title>
        <authorList>
            <person name="Jiao Y."/>
        </authorList>
    </citation>
    <scope>NUCLEOTIDE SEQUENCE [LARGE SCALE GENOMIC DNA]</scope>
    <source>
        <strain evidence="5">IBCAS-2021</strain>
        <tissue evidence="5">Leaf</tissue>
    </source>
</reference>
<evidence type="ECO:0000313" key="5">
    <source>
        <dbReference type="EMBL" id="KAG9454885.1"/>
    </source>
</evidence>
<keyword evidence="2" id="KW-0238">DNA-binding</keyword>
<organism evidence="5 6">
    <name type="scientific">Aristolochia fimbriata</name>
    <name type="common">White veined hardy Dutchman's pipe vine</name>
    <dbReference type="NCBI Taxonomy" id="158543"/>
    <lineage>
        <taxon>Eukaryota</taxon>
        <taxon>Viridiplantae</taxon>
        <taxon>Streptophyta</taxon>
        <taxon>Embryophyta</taxon>
        <taxon>Tracheophyta</taxon>
        <taxon>Spermatophyta</taxon>
        <taxon>Magnoliopsida</taxon>
        <taxon>Magnoliidae</taxon>
        <taxon>Piperales</taxon>
        <taxon>Aristolochiaceae</taxon>
        <taxon>Aristolochia</taxon>
    </lineage>
</organism>
<dbReference type="PANTHER" id="PTHR45844:SF19">
    <property type="entry name" value="TRANSCRIPTION FACTOR BHLH106-RELATED"/>
    <property type="match status" value="1"/>
</dbReference>
<dbReference type="GO" id="GO:0046983">
    <property type="term" value="F:protein dimerization activity"/>
    <property type="evidence" value="ECO:0007669"/>
    <property type="project" value="InterPro"/>
</dbReference>
<dbReference type="AlphaFoldDB" id="A0AAV7F3I9"/>
<dbReference type="GO" id="GO:0003677">
    <property type="term" value="F:DNA binding"/>
    <property type="evidence" value="ECO:0007669"/>
    <property type="project" value="UniProtKB-KW"/>
</dbReference>
<dbReference type="GO" id="GO:0003700">
    <property type="term" value="F:DNA-binding transcription factor activity"/>
    <property type="evidence" value="ECO:0007669"/>
    <property type="project" value="InterPro"/>
</dbReference>
<dbReference type="CDD" id="cd11455">
    <property type="entry name" value="bHLH_AtAIG1_like"/>
    <property type="match status" value="1"/>
</dbReference>
<proteinExistence type="predicted"/>